<protein>
    <submittedName>
        <fullName evidence="7">Histone deacetylase family protein</fullName>
    </submittedName>
</protein>
<dbReference type="InterPro" id="IPR000286">
    <property type="entry name" value="HDACs"/>
</dbReference>
<dbReference type="PRINTS" id="PR01270">
    <property type="entry name" value="HDASUPER"/>
</dbReference>
<dbReference type="InterPro" id="IPR023801">
    <property type="entry name" value="His_deacetylse_dom"/>
</dbReference>
<keyword evidence="5" id="KW-0862">Zinc</keyword>
<dbReference type="Proteomes" id="UP001596138">
    <property type="component" value="Unassembled WGS sequence"/>
</dbReference>
<proteinExistence type="inferred from homology"/>
<dbReference type="SUPFAM" id="SSF52768">
    <property type="entry name" value="Arginase/deacetylase"/>
    <property type="match status" value="1"/>
</dbReference>
<dbReference type="Gene3D" id="3.40.800.20">
    <property type="entry name" value="Histone deacetylase domain"/>
    <property type="match status" value="1"/>
</dbReference>
<dbReference type="EMBL" id="JBHSTI010000008">
    <property type="protein sequence ID" value="MFC6237634.1"/>
    <property type="molecule type" value="Genomic_DNA"/>
</dbReference>
<evidence type="ECO:0000256" key="4">
    <source>
        <dbReference type="ARBA" id="ARBA00022801"/>
    </source>
</evidence>
<evidence type="ECO:0000256" key="2">
    <source>
        <dbReference type="ARBA" id="ARBA00005947"/>
    </source>
</evidence>
<keyword evidence="3" id="KW-0479">Metal-binding</keyword>
<reference evidence="8" key="1">
    <citation type="journal article" date="2019" name="Int. J. Syst. Evol. Microbiol.">
        <title>The Global Catalogue of Microorganisms (GCM) 10K type strain sequencing project: providing services to taxonomists for standard genome sequencing and annotation.</title>
        <authorList>
            <consortium name="The Broad Institute Genomics Platform"/>
            <consortium name="The Broad Institute Genome Sequencing Center for Infectious Disease"/>
            <person name="Wu L."/>
            <person name="Ma J."/>
        </authorList>
    </citation>
    <scope>NUCLEOTIDE SEQUENCE [LARGE SCALE GENOMIC DNA]</scope>
    <source>
        <strain evidence="8">CGMCC 4.7317</strain>
    </source>
</reference>
<evidence type="ECO:0000259" key="6">
    <source>
        <dbReference type="Pfam" id="PF00850"/>
    </source>
</evidence>
<feature type="domain" description="Histone deacetylase" evidence="6">
    <location>
        <begin position="33"/>
        <end position="349"/>
    </location>
</feature>
<dbReference type="PANTHER" id="PTHR10625:SF17">
    <property type="entry name" value="HISTONE DEACETYLASE 8"/>
    <property type="match status" value="1"/>
</dbReference>
<dbReference type="InterPro" id="IPR037138">
    <property type="entry name" value="His_deacetylse_dom_sf"/>
</dbReference>
<comment type="similarity">
    <text evidence="2">Belongs to the histone deacetylase family.</text>
</comment>
<gene>
    <name evidence="7" type="ORF">ACFQGU_07070</name>
</gene>
<evidence type="ECO:0000256" key="1">
    <source>
        <dbReference type="ARBA" id="ARBA00001947"/>
    </source>
</evidence>
<sequence length="353" mass="37027">MNALVVRSADCLLHVPTAEIWVGVRTPGTELPERATRIEAELVARGHEVRDAAAHDDDVLLRVHDPRLVEHLRTVYDRWVAAGFPEEPGQDRVVPYLMPTAGMLDGLPEREPTAVHAAAGRWCYDTMTLVGPGTWTAARAAVDVTLTAVDAVVGGTPLAYALVRPPGHHVTRSAYGGSCYLNNAGIAAQALRDAGHERVAVVDLDAHHGNGTQALFYDRADVLYASLHVDPGAGWFPHYAGFADETGRGDGVGANLNIPLAPGTADAAWLDAVSRLVEKVEASGATALVVSLGVDSAAADPESPLDVSVEAHRAAGDRLATLGLPTLAVQEGGYHLESIGELVAATLAGLGNR</sequence>
<dbReference type="RefSeq" id="WP_386765112.1">
    <property type="nucleotide sequence ID" value="NZ_JBHSTI010000008.1"/>
</dbReference>
<dbReference type="CDD" id="cd10001">
    <property type="entry name" value="HDAC_classII_APAH"/>
    <property type="match status" value="1"/>
</dbReference>
<evidence type="ECO:0000256" key="3">
    <source>
        <dbReference type="ARBA" id="ARBA00022723"/>
    </source>
</evidence>
<comment type="cofactor">
    <cofactor evidence="1">
        <name>Zn(2+)</name>
        <dbReference type="ChEBI" id="CHEBI:29105"/>
    </cofactor>
</comment>
<keyword evidence="4" id="KW-0378">Hydrolase</keyword>
<organism evidence="7 8">
    <name type="scientific">Longivirga aurantiaca</name>
    <dbReference type="NCBI Taxonomy" id="1837743"/>
    <lineage>
        <taxon>Bacteria</taxon>
        <taxon>Bacillati</taxon>
        <taxon>Actinomycetota</taxon>
        <taxon>Actinomycetes</taxon>
        <taxon>Sporichthyales</taxon>
        <taxon>Sporichthyaceae</taxon>
        <taxon>Longivirga</taxon>
    </lineage>
</organism>
<dbReference type="PANTHER" id="PTHR10625">
    <property type="entry name" value="HISTONE DEACETYLASE HDAC1-RELATED"/>
    <property type="match status" value="1"/>
</dbReference>
<evidence type="ECO:0000313" key="8">
    <source>
        <dbReference type="Proteomes" id="UP001596138"/>
    </source>
</evidence>
<keyword evidence="8" id="KW-1185">Reference proteome</keyword>
<evidence type="ECO:0000313" key="7">
    <source>
        <dbReference type="EMBL" id="MFC6237634.1"/>
    </source>
</evidence>
<dbReference type="InterPro" id="IPR023696">
    <property type="entry name" value="Ureohydrolase_dom_sf"/>
</dbReference>
<name>A0ABW1T061_9ACTN</name>
<comment type="caution">
    <text evidence="7">The sequence shown here is derived from an EMBL/GenBank/DDBJ whole genome shotgun (WGS) entry which is preliminary data.</text>
</comment>
<dbReference type="Pfam" id="PF00850">
    <property type="entry name" value="Hist_deacetyl"/>
    <property type="match status" value="1"/>
</dbReference>
<evidence type="ECO:0000256" key="5">
    <source>
        <dbReference type="ARBA" id="ARBA00022833"/>
    </source>
</evidence>
<accession>A0ABW1T061</accession>